<reference evidence="2 3" key="1">
    <citation type="submission" date="2021-06" db="EMBL/GenBank/DDBJ databases">
        <title>FDA dAtabase for Regulatory Grade micrObial Sequences (FDA-ARGOS): Supporting development and validation of Infectious Disease Dx tests.</title>
        <authorList>
            <person name="Sproer C."/>
            <person name="Gronow S."/>
            <person name="Severitt S."/>
            <person name="Schroder I."/>
            <person name="Tallon L."/>
            <person name="Sadzewicz L."/>
            <person name="Zhao X."/>
            <person name="Boylan J."/>
            <person name="Ott S."/>
            <person name="Bowen H."/>
            <person name="Vavikolanu K."/>
            <person name="Mehta A."/>
            <person name="Aluvathingal J."/>
            <person name="Nadendla S."/>
            <person name="Lowell S."/>
            <person name="Myers T."/>
            <person name="Yan Y."/>
        </authorList>
    </citation>
    <scope>NUCLEOTIDE SEQUENCE [LARGE SCALE GENOMIC DNA]</scope>
    <source>
        <strain evidence="2 3">FDAARGOS 1424</strain>
    </source>
</reference>
<name>A0ABX8K5J6_9ENTR</name>
<evidence type="ECO:0000256" key="1">
    <source>
        <dbReference type="SAM" id="Phobius"/>
    </source>
</evidence>
<protein>
    <submittedName>
        <fullName evidence="2">Uncharacterized protein</fullName>
    </submittedName>
</protein>
<proteinExistence type="predicted"/>
<keyword evidence="1" id="KW-0472">Membrane</keyword>
<feature type="transmembrane region" description="Helical" evidence="1">
    <location>
        <begin position="12"/>
        <end position="33"/>
    </location>
</feature>
<evidence type="ECO:0000313" key="3">
    <source>
        <dbReference type="Proteomes" id="UP000683579"/>
    </source>
</evidence>
<evidence type="ECO:0000313" key="2">
    <source>
        <dbReference type="EMBL" id="QXA43246.1"/>
    </source>
</evidence>
<accession>A0ABX8K5J6</accession>
<organism evidence="2 3">
    <name type="scientific">Citrobacter pasteurii</name>
    <dbReference type="NCBI Taxonomy" id="1563222"/>
    <lineage>
        <taxon>Bacteria</taxon>
        <taxon>Pseudomonadati</taxon>
        <taxon>Pseudomonadota</taxon>
        <taxon>Gammaproteobacteria</taxon>
        <taxon>Enterobacterales</taxon>
        <taxon>Enterobacteriaceae</taxon>
        <taxon>Citrobacter</taxon>
    </lineage>
</organism>
<keyword evidence="3" id="KW-1185">Reference proteome</keyword>
<dbReference type="Proteomes" id="UP000683579">
    <property type="component" value="Chromosome"/>
</dbReference>
<feature type="transmembrane region" description="Helical" evidence="1">
    <location>
        <begin position="112"/>
        <end position="131"/>
    </location>
</feature>
<sequence>MKSFLSNNASLIQMTALVVMIISYILLFIFRIYNKTQARKINNLFILKSKIPLRLTDDYLNQSIFFLSYVRVMLPFCKMILSTEYGSKRKTSEYIFFKELPTKLTIGFKFEVLMWVIGLTSFITLIISGGAI</sequence>
<keyword evidence="1" id="KW-0812">Transmembrane</keyword>
<keyword evidence="1" id="KW-1133">Transmembrane helix</keyword>
<dbReference type="EMBL" id="CP077262">
    <property type="protein sequence ID" value="QXA43246.1"/>
    <property type="molecule type" value="Genomic_DNA"/>
</dbReference>
<gene>
    <name evidence="2" type="ORF">I6L54_14745</name>
</gene>
<dbReference type="RefSeq" id="WP_040233740.1">
    <property type="nucleotide sequence ID" value="NZ_CDHL01000051.1"/>
</dbReference>